<feature type="compositionally biased region" description="Low complexity" evidence="5">
    <location>
        <begin position="172"/>
        <end position="184"/>
    </location>
</feature>
<dbReference type="GO" id="GO:0030150">
    <property type="term" value="P:protein import into mitochondrial matrix"/>
    <property type="evidence" value="ECO:0007669"/>
    <property type="project" value="TreeGrafter"/>
</dbReference>
<evidence type="ECO:0000313" key="6">
    <source>
        <dbReference type="EMBL" id="ETS60133.1"/>
    </source>
</evidence>
<proteinExistence type="predicted"/>
<dbReference type="PANTHER" id="PTHR15371:SF0">
    <property type="entry name" value="SD19278P"/>
    <property type="match status" value="1"/>
</dbReference>
<dbReference type="PANTHER" id="PTHR15371">
    <property type="entry name" value="TIM23"/>
    <property type="match status" value="1"/>
</dbReference>
<protein>
    <recommendedName>
        <fullName evidence="8">Mitochondrial import inner membrane translocase subunit tim23</fullName>
    </recommendedName>
</protein>
<dbReference type="Proteomes" id="UP000019462">
    <property type="component" value="Unassembled WGS sequence"/>
</dbReference>
<evidence type="ECO:0000256" key="3">
    <source>
        <dbReference type="ARBA" id="ARBA00022989"/>
    </source>
</evidence>
<keyword evidence="3" id="KW-1133">Transmembrane helix</keyword>
<organism evidence="6 7">
    <name type="scientific">Moesziomyces aphidis</name>
    <name type="common">Pseudozyma aphidis</name>
    <dbReference type="NCBI Taxonomy" id="84754"/>
    <lineage>
        <taxon>Eukaryota</taxon>
        <taxon>Fungi</taxon>
        <taxon>Dikarya</taxon>
        <taxon>Basidiomycota</taxon>
        <taxon>Ustilaginomycotina</taxon>
        <taxon>Ustilaginomycetes</taxon>
        <taxon>Ustilaginales</taxon>
        <taxon>Ustilaginaceae</taxon>
        <taxon>Moesziomyces</taxon>
    </lineage>
</organism>
<dbReference type="InterPro" id="IPR045238">
    <property type="entry name" value="Tim23-like"/>
</dbReference>
<evidence type="ECO:0000256" key="4">
    <source>
        <dbReference type="ARBA" id="ARBA00023136"/>
    </source>
</evidence>
<accession>W3VEQ1</accession>
<evidence type="ECO:0000256" key="5">
    <source>
        <dbReference type="SAM" id="MobiDB-lite"/>
    </source>
</evidence>
<evidence type="ECO:0000313" key="7">
    <source>
        <dbReference type="Proteomes" id="UP000019462"/>
    </source>
</evidence>
<feature type="region of interest" description="Disordered" evidence="5">
    <location>
        <begin position="137"/>
        <end position="185"/>
    </location>
</feature>
<feature type="compositionally biased region" description="Low complexity" evidence="5">
    <location>
        <begin position="137"/>
        <end position="152"/>
    </location>
</feature>
<keyword evidence="2" id="KW-0812">Transmembrane</keyword>
<evidence type="ECO:0008006" key="8">
    <source>
        <dbReference type="Google" id="ProtNLM"/>
    </source>
</evidence>
<evidence type="ECO:0000256" key="1">
    <source>
        <dbReference type="ARBA" id="ARBA00004141"/>
    </source>
</evidence>
<name>W3VEQ1_MOEAP</name>
<evidence type="ECO:0000256" key="2">
    <source>
        <dbReference type="ARBA" id="ARBA00022692"/>
    </source>
</evidence>
<comment type="subcellular location">
    <subcellularLocation>
        <location evidence="1">Membrane</location>
        <topology evidence="1">Multi-pass membrane protein</topology>
    </subcellularLocation>
</comment>
<sequence>MLIRPGSWQPVLCLGSLTKAPPNSPVSKSILRESGCTAVPFPFQESARALVIHSTDSLSLLHPTPTINPAHCSRPLYLHRHYQEHIHIGTRLRATPDQTAPSFSSSSASTSPSFNMVWPFSSNKPADAAASSSTAQSSFEAVAPAPADATVAQNPTSDSPTDYLRSHTFVQPSSPSPSASGSSPEYVPNAASLLGDSSLNLGALSPLAGLGKDELEYLDLTDGAPSSMEGARTAVPSRGWSDDLCYGTGTTYLSGLAIGGLLGAREGFFRPLGVDNPTFRLRLNAVLNQVTRRGSFFGNSAGVVALIYNLVDASIDGVRGKHDIAGAVTAGAISGALFKCTAGVRPMAVASGIMMAAAATWTTAKQALL</sequence>
<dbReference type="HOGENOM" id="CLU_063935_0_0_1"/>
<dbReference type="AlphaFoldDB" id="W3VEQ1"/>
<dbReference type="OrthoDB" id="159299at2759"/>
<dbReference type="GO" id="GO:0008320">
    <property type="term" value="F:protein transmembrane transporter activity"/>
    <property type="evidence" value="ECO:0007669"/>
    <property type="project" value="TreeGrafter"/>
</dbReference>
<reference evidence="6 7" key="1">
    <citation type="journal article" date="2014" name="Genome Announc.">
        <title>Genome sequence of the basidiomycetous fungus Pseudozyma aphidis DSM70725, an efficient producer of biosurfactant mannosylerythritol lipids.</title>
        <authorList>
            <person name="Lorenz S."/>
            <person name="Guenther M."/>
            <person name="Grumaz C."/>
            <person name="Rupp S."/>
            <person name="Zibek S."/>
            <person name="Sohn K."/>
        </authorList>
    </citation>
    <scope>NUCLEOTIDE SEQUENCE [LARGE SCALE GENOMIC DNA]</scope>
    <source>
        <strain evidence="7">ATCC 32657 / CBS 517.83 / DSM 70725 / JCM 10318 / NBRC 10182 / NRRL Y-7954 / St-0401</strain>
    </source>
</reference>
<comment type="caution">
    <text evidence="6">The sequence shown here is derived from an EMBL/GenBank/DDBJ whole genome shotgun (WGS) entry which is preliminary data.</text>
</comment>
<dbReference type="GO" id="GO:0005744">
    <property type="term" value="C:TIM23 mitochondrial import inner membrane translocase complex"/>
    <property type="evidence" value="ECO:0007669"/>
    <property type="project" value="TreeGrafter"/>
</dbReference>
<gene>
    <name evidence="6" type="ORF">PaG_05668</name>
</gene>
<dbReference type="EMBL" id="AWNI01000038">
    <property type="protein sequence ID" value="ETS60133.1"/>
    <property type="molecule type" value="Genomic_DNA"/>
</dbReference>
<dbReference type="Pfam" id="PF02466">
    <property type="entry name" value="Tim17"/>
    <property type="match status" value="1"/>
</dbReference>
<keyword evidence="4" id="KW-0472">Membrane</keyword>
<keyword evidence="7" id="KW-1185">Reference proteome</keyword>